<evidence type="ECO:0000313" key="2">
    <source>
        <dbReference type="EMBL" id="GMN53160.1"/>
    </source>
</evidence>
<dbReference type="Proteomes" id="UP001187192">
    <property type="component" value="Unassembled WGS sequence"/>
</dbReference>
<organism evidence="2 3">
    <name type="scientific">Ficus carica</name>
    <name type="common">Common fig</name>
    <dbReference type="NCBI Taxonomy" id="3494"/>
    <lineage>
        <taxon>Eukaryota</taxon>
        <taxon>Viridiplantae</taxon>
        <taxon>Streptophyta</taxon>
        <taxon>Embryophyta</taxon>
        <taxon>Tracheophyta</taxon>
        <taxon>Spermatophyta</taxon>
        <taxon>Magnoliopsida</taxon>
        <taxon>eudicotyledons</taxon>
        <taxon>Gunneridae</taxon>
        <taxon>Pentapetalae</taxon>
        <taxon>rosids</taxon>
        <taxon>fabids</taxon>
        <taxon>Rosales</taxon>
        <taxon>Moraceae</taxon>
        <taxon>Ficeae</taxon>
        <taxon>Ficus</taxon>
    </lineage>
</organism>
<dbReference type="CDD" id="cd00303">
    <property type="entry name" value="retropepsin_like"/>
    <property type="match status" value="1"/>
</dbReference>
<dbReference type="AlphaFoldDB" id="A0AA88AJP5"/>
<evidence type="ECO:0000313" key="3">
    <source>
        <dbReference type="Proteomes" id="UP001187192"/>
    </source>
</evidence>
<name>A0AA88AJP5_FICCA</name>
<dbReference type="Gene3D" id="2.40.70.10">
    <property type="entry name" value="Acid Proteases"/>
    <property type="match status" value="1"/>
</dbReference>
<sequence length="553" mass="61171">MTDSRRAEAPSGQRKSTGRFRQNTPLVATVEHVLNQVSGRGLLRNPSPLQTDRAQKNQNKYYNFHKDVGHDTKDCIQLCDQIELLVRDGHLREFVEKIITPAGAVNKTSLATHPNPGPSNRPNDSKPEHIAHTIFGGDATGATTSSWRNSTPITFTDDEADRLLHLHNDALIGEIRVADNVIRRVLIDNGSSADILFMDAFTRLRIEGAVLTPARTSPYRFTGECVRAVGTVSLPVTVGDDPKRVTRMVEFIIVDRPFVYNVILGRPTLNTLKAMVSTYHLAMKFPTPRGIEVFRGNQEGARKCYIEAVNKVCRKALELIILATIFKVDEVNTPDEEIKRPQAGHRPKSDLGQLQGKPKLTVGGVRAGPNLRLLRQTLHSIVFRTTKRGLLKQTLLSSGPRTTERGSQVGHRSELDLGQFQEKPKLTVGDVRAGPNWVRSQSQTPTKVRLENVATFDPKAPCWEELPEHQIHVVVGNPQTPSIERRVAGPQVMNRSYRHSPWNFGPIGRGRNFSGGNPPGSVVESASGMRATVTSPGWAILGRSSGWSDVNKE</sequence>
<dbReference type="PANTHER" id="PTHR33240">
    <property type="entry name" value="OS08G0508500 PROTEIN"/>
    <property type="match status" value="1"/>
</dbReference>
<feature type="compositionally biased region" description="Polar residues" evidence="1">
    <location>
        <begin position="13"/>
        <end position="23"/>
    </location>
</feature>
<comment type="caution">
    <text evidence="2">The sequence shown here is derived from an EMBL/GenBank/DDBJ whole genome shotgun (WGS) entry which is preliminary data.</text>
</comment>
<reference evidence="2" key="1">
    <citation type="submission" date="2023-07" db="EMBL/GenBank/DDBJ databases">
        <title>draft genome sequence of fig (Ficus carica).</title>
        <authorList>
            <person name="Takahashi T."/>
            <person name="Nishimura K."/>
        </authorList>
    </citation>
    <scope>NUCLEOTIDE SEQUENCE</scope>
</reference>
<proteinExistence type="predicted"/>
<gene>
    <name evidence="2" type="ORF">TIFTF001_022301</name>
</gene>
<feature type="compositionally biased region" description="Polar residues" evidence="1">
    <location>
        <begin position="106"/>
        <end position="122"/>
    </location>
</feature>
<dbReference type="PANTHER" id="PTHR33240:SF15">
    <property type="entry name" value="GAG-PRO-LIKE PROTEIN"/>
    <property type="match status" value="1"/>
</dbReference>
<dbReference type="InterPro" id="IPR021109">
    <property type="entry name" value="Peptidase_aspartic_dom_sf"/>
</dbReference>
<protein>
    <recommendedName>
        <fullName evidence="4">Reverse transcriptase domain-containing protein</fullName>
    </recommendedName>
</protein>
<accession>A0AA88AJP5</accession>
<feature type="region of interest" description="Disordered" evidence="1">
    <location>
        <begin position="337"/>
        <end position="359"/>
    </location>
</feature>
<evidence type="ECO:0000256" key="1">
    <source>
        <dbReference type="SAM" id="MobiDB-lite"/>
    </source>
</evidence>
<feature type="region of interest" description="Disordered" evidence="1">
    <location>
        <begin position="1"/>
        <end position="23"/>
    </location>
</feature>
<evidence type="ECO:0008006" key="4">
    <source>
        <dbReference type="Google" id="ProtNLM"/>
    </source>
</evidence>
<dbReference type="EMBL" id="BTGU01000045">
    <property type="protein sequence ID" value="GMN53160.1"/>
    <property type="molecule type" value="Genomic_DNA"/>
</dbReference>
<feature type="region of interest" description="Disordered" evidence="1">
    <location>
        <begin position="106"/>
        <end position="131"/>
    </location>
</feature>
<keyword evidence="3" id="KW-1185">Reference proteome</keyword>